<dbReference type="Proteomes" id="UP000887565">
    <property type="component" value="Unplaced"/>
</dbReference>
<keyword evidence="1" id="KW-1185">Reference proteome</keyword>
<evidence type="ECO:0000313" key="2">
    <source>
        <dbReference type="WBParaSite" id="nRc.2.0.1.t24061-RA"/>
    </source>
</evidence>
<reference evidence="2" key="1">
    <citation type="submission" date="2022-11" db="UniProtKB">
        <authorList>
            <consortium name="WormBaseParasite"/>
        </authorList>
    </citation>
    <scope>IDENTIFICATION</scope>
</reference>
<evidence type="ECO:0000313" key="1">
    <source>
        <dbReference type="Proteomes" id="UP000887565"/>
    </source>
</evidence>
<dbReference type="WBParaSite" id="nRc.2.0.1.t24061-RA">
    <property type="protein sequence ID" value="nRc.2.0.1.t24061-RA"/>
    <property type="gene ID" value="nRc.2.0.1.g24061"/>
</dbReference>
<dbReference type="AlphaFoldDB" id="A0A915JER5"/>
<organism evidence="1 2">
    <name type="scientific">Romanomermis culicivorax</name>
    <name type="common">Nematode worm</name>
    <dbReference type="NCBI Taxonomy" id="13658"/>
    <lineage>
        <taxon>Eukaryota</taxon>
        <taxon>Metazoa</taxon>
        <taxon>Ecdysozoa</taxon>
        <taxon>Nematoda</taxon>
        <taxon>Enoplea</taxon>
        <taxon>Dorylaimia</taxon>
        <taxon>Mermithida</taxon>
        <taxon>Mermithoidea</taxon>
        <taxon>Mermithidae</taxon>
        <taxon>Romanomermis</taxon>
    </lineage>
</organism>
<name>A0A915JER5_ROMCU</name>
<proteinExistence type="predicted"/>
<accession>A0A915JER5</accession>
<protein>
    <submittedName>
        <fullName evidence="2">Uncharacterized protein</fullName>
    </submittedName>
</protein>
<sequence>YFTPPKSLENTDALKNEKLKLKVDFLRVQIATHKPKQEVYEMKKRKLQLEIAALEGSRLISTASTPPVFAPQ</sequence>